<feature type="transmembrane region" description="Helical" evidence="1">
    <location>
        <begin position="76"/>
        <end position="95"/>
    </location>
</feature>
<dbReference type="EMBL" id="LAVV01012036">
    <property type="protein sequence ID" value="KNZ47098.1"/>
    <property type="molecule type" value="Genomic_DNA"/>
</dbReference>
<gene>
    <name evidence="2" type="ORF">VP01_6687g1</name>
</gene>
<keyword evidence="1" id="KW-0812">Transmembrane</keyword>
<feature type="non-terminal residue" evidence="2">
    <location>
        <position position="1"/>
    </location>
</feature>
<dbReference type="OrthoDB" id="1932925at2759"/>
<keyword evidence="3" id="KW-1185">Reference proteome</keyword>
<sequence length="120" mass="13971">ITLPRMAHQHARIGDEIVLFVNIGSNQINDMNAYLCHTLNSSPSSPITIPTTFKQESYSSNDQIWKKFTLDKTYCFQYPALNWIQIILLLFLLVWKPLRIYLNHFQDSPLAVHSYLFPSN</sequence>
<dbReference type="STRING" id="27349.A0A0L6UEV2"/>
<protein>
    <submittedName>
        <fullName evidence="2">Uncharacterized protein</fullName>
    </submittedName>
</protein>
<evidence type="ECO:0000313" key="3">
    <source>
        <dbReference type="Proteomes" id="UP000037035"/>
    </source>
</evidence>
<keyword evidence="1" id="KW-0472">Membrane</keyword>
<comment type="caution">
    <text evidence="2">The sequence shown here is derived from an EMBL/GenBank/DDBJ whole genome shotgun (WGS) entry which is preliminary data.</text>
</comment>
<dbReference type="Proteomes" id="UP000037035">
    <property type="component" value="Unassembled WGS sequence"/>
</dbReference>
<dbReference type="AlphaFoldDB" id="A0A0L6UEV2"/>
<reference evidence="2 3" key="1">
    <citation type="submission" date="2015-08" db="EMBL/GenBank/DDBJ databases">
        <title>Next Generation Sequencing and Analysis of the Genome of Puccinia sorghi L Schw, the Causal Agent of Maize Common Rust.</title>
        <authorList>
            <person name="Rochi L."/>
            <person name="Burguener G."/>
            <person name="Darino M."/>
            <person name="Turjanski A."/>
            <person name="Kreff E."/>
            <person name="Dieguez M.J."/>
            <person name="Sacco F."/>
        </authorList>
    </citation>
    <scope>NUCLEOTIDE SEQUENCE [LARGE SCALE GENOMIC DNA]</scope>
    <source>
        <strain evidence="2 3">RO10H11247</strain>
    </source>
</reference>
<organism evidence="2 3">
    <name type="scientific">Puccinia sorghi</name>
    <dbReference type="NCBI Taxonomy" id="27349"/>
    <lineage>
        <taxon>Eukaryota</taxon>
        <taxon>Fungi</taxon>
        <taxon>Dikarya</taxon>
        <taxon>Basidiomycota</taxon>
        <taxon>Pucciniomycotina</taxon>
        <taxon>Pucciniomycetes</taxon>
        <taxon>Pucciniales</taxon>
        <taxon>Pucciniaceae</taxon>
        <taxon>Puccinia</taxon>
    </lineage>
</organism>
<keyword evidence="1" id="KW-1133">Transmembrane helix</keyword>
<proteinExistence type="predicted"/>
<evidence type="ECO:0000256" key="1">
    <source>
        <dbReference type="SAM" id="Phobius"/>
    </source>
</evidence>
<name>A0A0L6UEV2_9BASI</name>
<evidence type="ECO:0000313" key="2">
    <source>
        <dbReference type="EMBL" id="KNZ47098.1"/>
    </source>
</evidence>
<dbReference type="VEuPathDB" id="FungiDB:VP01_6687g1"/>
<accession>A0A0L6UEV2</accession>